<feature type="transmembrane region" description="Helical" evidence="1">
    <location>
        <begin position="175"/>
        <end position="192"/>
    </location>
</feature>
<dbReference type="EMBL" id="SVER01000008">
    <property type="protein sequence ID" value="MBE5919001.1"/>
    <property type="molecule type" value="Genomic_DNA"/>
</dbReference>
<evidence type="ECO:0000313" key="3">
    <source>
        <dbReference type="Proteomes" id="UP000766246"/>
    </source>
</evidence>
<feature type="transmembrane region" description="Helical" evidence="1">
    <location>
        <begin position="423"/>
        <end position="444"/>
    </location>
</feature>
<feature type="transmembrane region" description="Helical" evidence="1">
    <location>
        <begin position="353"/>
        <end position="377"/>
    </location>
</feature>
<keyword evidence="1" id="KW-0812">Transmembrane</keyword>
<feature type="transmembrane region" description="Helical" evidence="1">
    <location>
        <begin position="383"/>
        <end position="403"/>
    </location>
</feature>
<sequence>MKALAYSLMILFGIIAIGTFYFGVKKKGRLAFIRGVYIFFLIYTAAMGVFFAHYVPDSSPDESAHIAYVYYLKETNEIIPHFEDMHIFNNAMMKWSTEPNYEYQQSLVNYLCHPPLYYHIMRLAGGFTPTESDVVVTIQKMQLRYFSLAISLIGVGIMLYIGYSRIPKQRPWLHLLYAITITSIPMLSYELCAVTNDALALVTGAICILGLIRFCEEKRGLSTYMLIAAGISASLLTKLTTAMLCIFMALIVLIVTMIKERSLKALFAKEFLLSLPVYGIAALYYILVYNRYGTIHPSLELICSKEYFENTIYYVDKAERTSFTFNEYLSYYFERFFLSWSGIESIHRFMKTFTYSLTAIPFELLWVLPVLLFIPIVNKKAGSLALPLQAGWISCVLTFIYQLKSAYGTYLTRGYLGGFASRYYLPFIPVLALSLVVILVSLLLDNGFNAETEEITVNGPLANFGKRMFYNQLIYAIGLCYAFLLFYGNFPFFLLHFAA</sequence>
<protein>
    <submittedName>
        <fullName evidence="2">Uncharacterized protein</fullName>
    </submittedName>
</protein>
<comment type="caution">
    <text evidence="2">The sequence shown here is derived from an EMBL/GenBank/DDBJ whole genome shotgun (WGS) entry which is preliminary data.</text>
</comment>
<dbReference type="Proteomes" id="UP000766246">
    <property type="component" value="Unassembled WGS sequence"/>
</dbReference>
<keyword evidence="1" id="KW-1133">Transmembrane helix</keyword>
<feature type="transmembrane region" description="Helical" evidence="1">
    <location>
        <begin position="271"/>
        <end position="289"/>
    </location>
</feature>
<name>A0A927U633_9FIRM</name>
<organism evidence="2 3">
    <name type="scientific">Pseudobutyrivibrio ruminis</name>
    <dbReference type="NCBI Taxonomy" id="46206"/>
    <lineage>
        <taxon>Bacteria</taxon>
        <taxon>Bacillati</taxon>
        <taxon>Bacillota</taxon>
        <taxon>Clostridia</taxon>
        <taxon>Lachnospirales</taxon>
        <taxon>Lachnospiraceae</taxon>
        <taxon>Pseudobutyrivibrio</taxon>
    </lineage>
</organism>
<proteinExistence type="predicted"/>
<feature type="transmembrane region" description="Helical" evidence="1">
    <location>
        <begin position="145"/>
        <end position="163"/>
    </location>
</feature>
<feature type="transmembrane region" description="Helical" evidence="1">
    <location>
        <begin position="36"/>
        <end position="55"/>
    </location>
</feature>
<gene>
    <name evidence="2" type="ORF">E7272_04070</name>
</gene>
<feature type="transmembrane region" description="Helical" evidence="1">
    <location>
        <begin position="6"/>
        <end position="24"/>
    </location>
</feature>
<accession>A0A927U633</accession>
<keyword evidence="1" id="KW-0472">Membrane</keyword>
<feature type="transmembrane region" description="Helical" evidence="1">
    <location>
        <begin position="473"/>
        <end position="495"/>
    </location>
</feature>
<reference evidence="2" key="1">
    <citation type="submission" date="2019-04" db="EMBL/GenBank/DDBJ databases">
        <title>Evolution of Biomass-Degrading Anaerobic Consortia Revealed by Metagenomics.</title>
        <authorList>
            <person name="Peng X."/>
        </authorList>
    </citation>
    <scope>NUCLEOTIDE SEQUENCE</scope>
    <source>
        <strain evidence="2">SIG311</strain>
    </source>
</reference>
<evidence type="ECO:0000256" key="1">
    <source>
        <dbReference type="SAM" id="Phobius"/>
    </source>
</evidence>
<dbReference type="AlphaFoldDB" id="A0A927U633"/>
<feature type="transmembrane region" description="Helical" evidence="1">
    <location>
        <begin position="235"/>
        <end position="259"/>
    </location>
</feature>
<evidence type="ECO:0000313" key="2">
    <source>
        <dbReference type="EMBL" id="MBE5919001.1"/>
    </source>
</evidence>
<feature type="transmembrane region" description="Helical" evidence="1">
    <location>
        <begin position="198"/>
        <end position="215"/>
    </location>
</feature>